<name>A0A1G2H1W7_9BACT</name>
<proteinExistence type="predicted"/>
<dbReference type="AlphaFoldDB" id="A0A1G2H1W7"/>
<sequence>MASFGEITQPENAERNGYELYRGAGGIIDDENDYNSALEHAKNMKMINKHMIEQAGLISQISDIVLSPLQEALYSVLREDTNLAKKYHYNQKGDQFLFAEVLRMLGDTESLKKSDGCTSKHLSKWVMSAPRGQIRHIVQKLIYG</sequence>
<dbReference type="Proteomes" id="UP000178996">
    <property type="component" value="Unassembled WGS sequence"/>
</dbReference>
<gene>
    <name evidence="1" type="ORF">A3G60_01840</name>
</gene>
<dbReference type="EMBL" id="MHOB01000056">
    <property type="protein sequence ID" value="OGZ56231.1"/>
    <property type="molecule type" value="Genomic_DNA"/>
</dbReference>
<protein>
    <submittedName>
        <fullName evidence="1">Uncharacterized protein</fullName>
    </submittedName>
</protein>
<comment type="caution">
    <text evidence="1">The sequence shown here is derived from an EMBL/GenBank/DDBJ whole genome shotgun (WGS) entry which is preliminary data.</text>
</comment>
<evidence type="ECO:0000313" key="1">
    <source>
        <dbReference type="EMBL" id="OGZ56231.1"/>
    </source>
</evidence>
<evidence type="ECO:0000313" key="2">
    <source>
        <dbReference type="Proteomes" id="UP000178996"/>
    </source>
</evidence>
<accession>A0A1G2H1W7</accession>
<reference evidence="1 2" key="1">
    <citation type="journal article" date="2016" name="Nat. Commun.">
        <title>Thousands of microbial genomes shed light on interconnected biogeochemical processes in an aquifer system.</title>
        <authorList>
            <person name="Anantharaman K."/>
            <person name="Brown C.T."/>
            <person name="Hug L.A."/>
            <person name="Sharon I."/>
            <person name="Castelle C.J."/>
            <person name="Probst A.J."/>
            <person name="Thomas B.C."/>
            <person name="Singh A."/>
            <person name="Wilkins M.J."/>
            <person name="Karaoz U."/>
            <person name="Brodie E.L."/>
            <person name="Williams K.H."/>
            <person name="Hubbard S.S."/>
            <person name="Banfield J.F."/>
        </authorList>
    </citation>
    <scope>NUCLEOTIDE SEQUENCE [LARGE SCALE GENOMIC DNA]</scope>
</reference>
<organism evidence="1 2">
    <name type="scientific">Candidatus Ryanbacteria bacterium RIFCSPLOWO2_12_FULL_47_9c</name>
    <dbReference type="NCBI Taxonomy" id="1802131"/>
    <lineage>
        <taxon>Bacteria</taxon>
        <taxon>Candidatus Ryaniibacteriota</taxon>
    </lineage>
</organism>